<dbReference type="Gene3D" id="3.30.565.10">
    <property type="entry name" value="Histidine kinase-like ATPase, C-terminal domain"/>
    <property type="match status" value="1"/>
</dbReference>
<dbReference type="SMART" id="SM00387">
    <property type="entry name" value="HATPase_c"/>
    <property type="match status" value="1"/>
</dbReference>
<dbReference type="RefSeq" id="WP_094336439.1">
    <property type="nucleotide sequence ID" value="NZ_FTMS01000003.1"/>
</dbReference>
<dbReference type="PANTHER" id="PTHR43395:SF10">
    <property type="entry name" value="CHEMOTAXIS PROTEIN CHEA"/>
    <property type="match status" value="1"/>
</dbReference>
<evidence type="ECO:0000313" key="2">
    <source>
        <dbReference type="EMBL" id="SIQ05821.1"/>
    </source>
</evidence>
<sequence length="573" mass="61617">MSFDAAGTAGAALGMREERAISAVVQPVLEELQGCLLADEGGEARIAGLSGLNEMIAGAIGEARFLQEDAVLEALEELERFLQGVGDDLPSEDLLPKLFALQETIQSVEVTLPPREEGRCDLSPFVDWDAQLDLHEVSRLDEQGRFLLDGALSRGQEPYLVRLVLAGTDLSPSRVVQVLEDHFFVLKGVVTEARARVTALVVHAGEPPLESVLRESFGDQAGGIDSEIRLVPSQWFSGSTEGTNPWVQAGPVLPLSLSPALLDRLRFLTSWCPEAQGGDPEGHPESWLRNNLCEAVEELLSVPLGDLTERVRAGLNQIAADQEKPLLVSFGGGVETVPVEVGPFLRDALEELLKNALTHGIEEASERERAQKPRQGQVRVFISREEGQLLVRVSDDGRGLDEDQLRDLFDSPEQSSGLFRLRDALENGLGGRLAVKGGARGTTVTLAIPWQPRPWRGLLGGRGDSRFVVPVALVEDMVPIHSSDVVRDSSGGAFIRYREQLVALEDHGADEAPLALIVPGPKDAEGGRAGVSYRACALDYAPQEVAVFPDGAGTVSIPSKNARGIPVVIPGKS</sequence>
<accession>A0A1N6PNB9</accession>
<evidence type="ECO:0000259" key="1">
    <source>
        <dbReference type="PROSITE" id="PS50109"/>
    </source>
</evidence>
<dbReference type="PROSITE" id="PS50109">
    <property type="entry name" value="HIS_KIN"/>
    <property type="match status" value="1"/>
</dbReference>
<protein>
    <submittedName>
        <fullName evidence="2">Histidine kinase-, DNA gyrase B-, and HSP90-like ATPase</fullName>
    </submittedName>
</protein>
<dbReference type="PANTHER" id="PTHR43395">
    <property type="entry name" value="SENSOR HISTIDINE KINASE CHEA"/>
    <property type="match status" value="1"/>
</dbReference>
<dbReference type="GO" id="GO:0016301">
    <property type="term" value="F:kinase activity"/>
    <property type="evidence" value="ECO:0007669"/>
    <property type="project" value="UniProtKB-KW"/>
</dbReference>
<feature type="domain" description="Histidine kinase" evidence="1">
    <location>
        <begin position="349"/>
        <end position="452"/>
    </location>
</feature>
<evidence type="ECO:0000313" key="3">
    <source>
        <dbReference type="Proteomes" id="UP000186400"/>
    </source>
</evidence>
<dbReference type="InterPro" id="IPR036890">
    <property type="entry name" value="HATPase_C_sf"/>
</dbReference>
<dbReference type="OrthoDB" id="144293at2"/>
<dbReference type="InterPro" id="IPR003594">
    <property type="entry name" value="HATPase_dom"/>
</dbReference>
<reference evidence="3" key="1">
    <citation type="submission" date="2017-01" db="EMBL/GenBank/DDBJ databases">
        <authorList>
            <person name="Varghese N."/>
            <person name="Submissions S."/>
        </authorList>
    </citation>
    <scope>NUCLEOTIDE SEQUENCE [LARGE SCALE GENOMIC DNA]</scope>
    <source>
        <strain evidence="3">ASpG1</strain>
    </source>
</reference>
<dbReference type="InterPro" id="IPR051315">
    <property type="entry name" value="Bact_Chemotaxis_CheA"/>
</dbReference>
<name>A0A1N6PNB9_9SPIO</name>
<dbReference type="Pfam" id="PF02518">
    <property type="entry name" value="HATPase_c"/>
    <property type="match status" value="1"/>
</dbReference>
<proteinExistence type="predicted"/>
<dbReference type="AlphaFoldDB" id="A0A1N6PNB9"/>
<dbReference type="EMBL" id="FTMS01000003">
    <property type="protein sequence ID" value="SIQ05821.1"/>
    <property type="molecule type" value="Genomic_DNA"/>
</dbReference>
<organism evidence="2 3">
    <name type="scientific">Alkalispirochaeta americana</name>
    <dbReference type="NCBI Taxonomy" id="159291"/>
    <lineage>
        <taxon>Bacteria</taxon>
        <taxon>Pseudomonadati</taxon>
        <taxon>Spirochaetota</taxon>
        <taxon>Spirochaetia</taxon>
        <taxon>Spirochaetales</taxon>
        <taxon>Spirochaetaceae</taxon>
        <taxon>Alkalispirochaeta</taxon>
    </lineage>
</organism>
<gene>
    <name evidence="2" type="ORF">SAMN05920897_10359</name>
</gene>
<keyword evidence="2" id="KW-0418">Kinase</keyword>
<keyword evidence="3" id="KW-1185">Reference proteome</keyword>
<dbReference type="InterPro" id="IPR005467">
    <property type="entry name" value="His_kinase_dom"/>
</dbReference>
<dbReference type="SUPFAM" id="SSF55874">
    <property type="entry name" value="ATPase domain of HSP90 chaperone/DNA topoisomerase II/histidine kinase"/>
    <property type="match status" value="1"/>
</dbReference>
<dbReference type="Proteomes" id="UP000186400">
    <property type="component" value="Unassembled WGS sequence"/>
</dbReference>
<dbReference type="STRING" id="159291.SAMN05920897_10359"/>
<keyword evidence="2" id="KW-0808">Transferase</keyword>